<evidence type="ECO:0000256" key="1">
    <source>
        <dbReference type="ARBA" id="ARBA00004651"/>
    </source>
</evidence>
<evidence type="ECO:0000256" key="7">
    <source>
        <dbReference type="ARBA" id="ARBA00022989"/>
    </source>
</evidence>
<feature type="transmembrane region" description="Helical" evidence="11">
    <location>
        <begin position="163"/>
        <end position="182"/>
    </location>
</feature>
<dbReference type="RefSeq" id="WP_173076167.1">
    <property type="nucleotide sequence ID" value="NZ_CP041345.1"/>
</dbReference>
<evidence type="ECO:0000256" key="9">
    <source>
        <dbReference type="ARBA" id="ARBA00023306"/>
    </source>
</evidence>
<dbReference type="Proteomes" id="UP000500961">
    <property type="component" value="Chromosome"/>
</dbReference>
<dbReference type="InterPro" id="IPR040690">
    <property type="entry name" value="FtsX_ECD"/>
</dbReference>
<keyword evidence="8 10" id="KW-0472">Membrane</keyword>
<protein>
    <recommendedName>
        <fullName evidence="3 10">Cell division protein FtsX</fullName>
    </recommendedName>
</protein>
<evidence type="ECO:0000313" key="14">
    <source>
        <dbReference type="EMBL" id="QKG80927.1"/>
    </source>
</evidence>
<sequence>MANPTNKATKGRLRSSYISSIISISLVLFTLGLLGILVISAHKLSAYVKENIGFDIYLNQDVTDADALYLKKQLDASTYIKSTQYFSKQDAARIMANELGEDFVAYLGYNPLNAYIEVRLKADYANNDSIAKIEQWLKRFPQISEVDYQRSLINLVNENVSRIGFVILVFAGLMLFVSLVLINNTIRLSVYSRRFIINTMKLVGASWGFIRRPFLLKSILHALYASFIAISLLVALLYAITKEVADIVSVLQPESIIFVFAAITAVGIFINFLATLLAVNKFLRLATDDLYY</sequence>
<dbReference type="Gene3D" id="3.30.70.3040">
    <property type="match status" value="1"/>
</dbReference>
<name>A0A7D3XFJ3_9BACT</name>
<evidence type="ECO:0000256" key="5">
    <source>
        <dbReference type="ARBA" id="ARBA00022618"/>
    </source>
</evidence>
<comment type="subcellular location">
    <subcellularLocation>
        <location evidence="1">Cell membrane</location>
        <topology evidence="1">Multi-pass membrane protein</topology>
    </subcellularLocation>
</comment>
<keyword evidence="15" id="KW-1185">Reference proteome</keyword>
<dbReference type="GO" id="GO:0005886">
    <property type="term" value="C:plasma membrane"/>
    <property type="evidence" value="ECO:0007669"/>
    <property type="project" value="UniProtKB-SubCell"/>
</dbReference>
<accession>A0A7D3XFJ3</accession>
<dbReference type="PANTHER" id="PTHR47755">
    <property type="entry name" value="CELL DIVISION PROTEIN FTSX"/>
    <property type="match status" value="1"/>
</dbReference>
<dbReference type="EMBL" id="CP041345">
    <property type="protein sequence ID" value="QKG80927.1"/>
    <property type="molecule type" value="Genomic_DNA"/>
</dbReference>
<organism evidence="14 15">
    <name type="scientific">Tenuifilum thalassicum</name>
    <dbReference type="NCBI Taxonomy" id="2590900"/>
    <lineage>
        <taxon>Bacteria</taxon>
        <taxon>Pseudomonadati</taxon>
        <taxon>Bacteroidota</taxon>
        <taxon>Bacteroidia</taxon>
        <taxon>Bacteroidales</taxon>
        <taxon>Tenuifilaceae</taxon>
        <taxon>Tenuifilum</taxon>
    </lineage>
</organism>
<dbReference type="GO" id="GO:0051301">
    <property type="term" value="P:cell division"/>
    <property type="evidence" value="ECO:0007669"/>
    <property type="project" value="UniProtKB-KW"/>
</dbReference>
<feature type="transmembrane region" description="Helical" evidence="11">
    <location>
        <begin position="17"/>
        <end position="39"/>
    </location>
</feature>
<keyword evidence="6 11" id="KW-0812">Transmembrane</keyword>
<proteinExistence type="inferred from homology"/>
<evidence type="ECO:0000256" key="11">
    <source>
        <dbReference type="SAM" id="Phobius"/>
    </source>
</evidence>
<feature type="transmembrane region" description="Helical" evidence="11">
    <location>
        <begin position="222"/>
        <end position="241"/>
    </location>
</feature>
<evidence type="ECO:0000256" key="8">
    <source>
        <dbReference type="ARBA" id="ARBA00023136"/>
    </source>
</evidence>
<keyword evidence="9 10" id="KW-0131">Cell cycle</keyword>
<dbReference type="PANTHER" id="PTHR47755:SF1">
    <property type="entry name" value="CELL DIVISION PROTEIN FTSX"/>
    <property type="match status" value="1"/>
</dbReference>
<feature type="domain" description="FtsX extracellular" evidence="13">
    <location>
        <begin position="55"/>
        <end position="146"/>
    </location>
</feature>
<evidence type="ECO:0000256" key="4">
    <source>
        <dbReference type="ARBA" id="ARBA00022475"/>
    </source>
</evidence>
<dbReference type="InterPro" id="IPR003838">
    <property type="entry name" value="ABC3_permease_C"/>
</dbReference>
<dbReference type="Pfam" id="PF18075">
    <property type="entry name" value="FtsX_ECD"/>
    <property type="match status" value="1"/>
</dbReference>
<feature type="domain" description="ABC3 transporter permease C-terminal" evidence="12">
    <location>
        <begin position="169"/>
        <end position="280"/>
    </location>
</feature>
<keyword evidence="7 11" id="KW-1133">Transmembrane helix</keyword>
<dbReference type="PIRSF" id="PIRSF003097">
    <property type="entry name" value="FtsX"/>
    <property type="match status" value="1"/>
</dbReference>
<gene>
    <name evidence="14" type="ORF">FHG85_11860</name>
</gene>
<evidence type="ECO:0000256" key="10">
    <source>
        <dbReference type="PIRNR" id="PIRNR003097"/>
    </source>
</evidence>
<evidence type="ECO:0000256" key="2">
    <source>
        <dbReference type="ARBA" id="ARBA00007379"/>
    </source>
</evidence>
<keyword evidence="4 10" id="KW-1003">Cell membrane</keyword>
<feature type="transmembrane region" description="Helical" evidence="11">
    <location>
        <begin position="256"/>
        <end position="279"/>
    </location>
</feature>
<evidence type="ECO:0000313" key="15">
    <source>
        <dbReference type="Proteomes" id="UP000500961"/>
    </source>
</evidence>
<dbReference type="KEGG" id="ttz:FHG85_11860"/>
<reference evidence="14 15" key="1">
    <citation type="submission" date="2019-07" db="EMBL/GenBank/DDBJ databases">
        <title>Thalassofilum flectens gen. nov., sp. nov., a novel moderate thermophilic anaerobe from a shallow sea hot spring in Kunashir Island (Russia), representing a new family in the order Bacteroidales, and proposal of Thalassofilacea fam. nov.</title>
        <authorList>
            <person name="Kochetkova T.V."/>
            <person name="Podosokorskaya O.A."/>
            <person name="Novikov A."/>
            <person name="Elcheninov A.G."/>
            <person name="Toshchakov S.V."/>
            <person name="Kublanov I.V."/>
        </authorList>
    </citation>
    <scope>NUCLEOTIDE SEQUENCE [LARGE SCALE GENOMIC DNA]</scope>
    <source>
        <strain evidence="14 15">38-H</strain>
    </source>
</reference>
<keyword evidence="5 10" id="KW-0132">Cell division</keyword>
<evidence type="ECO:0000259" key="12">
    <source>
        <dbReference type="Pfam" id="PF02687"/>
    </source>
</evidence>
<evidence type="ECO:0000259" key="13">
    <source>
        <dbReference type="Pfam" id="PF18075"/>
    </source>
</evidence>
<dbReference type="InterPro" id="IPR004513">
    <property type="entry name" value="FtsX"/>
</dbReference>
<dbReference type="Pfam" id="PF02687">
    <property type="entry name" value="FtsX"/>
    <property type="match status" value="1"/>
</dbReference>
<dbReference type="AlphaFoldDB" id="A0A7D3XFJ3"/>
<evidence type="ECO:0000256" key="6">
    <source>
        <dbReference type="ARBA" id="ARBA00022692"/>
    </source>
</evidence>
<comment type="similarity">
    <text evidence="2 10">Belongs to the ABC-4 integral membrane protein family. FtsX subfamily.</text>
</comment>
<evidence type="ECO:0000256" key="3">
    <source>
        <dbReference type="ARBA" id="ARBA00021907"/>
    </source>
</evidence>